<feature type="region of interest" description="Disordered" evidence="2">
    <location>
        <begin position="225"/>
        <end position="258"/>
    </location>
</feature>
<feature type="region of interest" description="Disordered" evidence="2">
    <location>
        <begin position="442"/>
        <end position="479"/>
    </location>
</feature>
<comment type="caution">
    <text evidence="3">The sequence shown here is derived from an EMBL/GenBank/DDBJ whole genome shotgun (WGS) entry which is preliminary data.</text>
</comment>
<feature type="region of interest" description="Disordered" evidence="2">
    <location>
        <begin position="341"/>
        <end position="361"/>
    </location>
</feature>
<accession>A0A072NRL6</accession>
<feature type="region of interest" description="Disordered" evidence="2">
    <location>
        <begin position="1151"/>
        <end position="1193"/>
    </location>
</feature>
<dbReference type="PATRIC" id="fig|1348973.3.peg.358"/>
<evidence type="ECO:0000256" key="2">
    <source>
        <dbReference type="SAM" id="MobiDB-lite"/>
    </source>
</evidence>
<keyword evidence="1" id="KW-0175">Coiled coil</keyword>
<feature type="compositionally biased region" description="Low complexity" evidence="2">
    <location>
        <begin position="694"/>
        <end position="706"/>
    </location>
</feature>
<dbReference type="EMBL" id="JJRY01000001">
    <property type="protein sequence ID" value="KEF40344.1"/>
    <property type="molecule type" value="Genomic_DNA"/>
</dbReference>
<evidence type="ECO:0000313" key="4">
    <source>
        <dbReference type="Proteomes" id="UP000027936"/>
    </source>
</evidence>
<name>A0A072NRL6_SCHAZ</name>
<feature type="region of interest" description="Disordered" evidence="2">
    <location>
        <begin position="686"/>
        <end position="757"/>
    </location>
</feature>
<protein>
    <submittedName>
        <fullName evidence="3">Uncharacterized protein</fullName>
    </submittedName>
</protein>
<dbReference type="RefSeq" id="WP_051678014.1">
    <property type="nucleotide sequence ID" value="NZ_JJRY01000001.1"/>
</dbReference>
<organism evidence="3 4">
    <name type="scientific">Schinkia azotoformans MEV2011</name>
    <dbReference type="NCBI Taxonomy" id="1348973"/>
    <lineage>
        <taxon>Bacteria</taxon>
        <taxon>Bacillati</taxon>
        <taxon>Bacillota</taxon>
        <taxon>Bacilli</taxon>
        <taxon>Bacillales</taxon>
        <taxon>Bacillaceae</taxon>
        <taxon>Calidifontibacillus/Schinkia group</taxon>
        <taxon>Schinkia</taxon>
    </lineage>
</organism>
<gene>
    <name evidence="3" type="ORF">M670_00370</name>
</gene>
<feature type="region of interest" description="Disordered" evidence="2">
    <location>
        <begin position="824"/>
        <end position="868"/>
    </location>
</feature>
<evidence type="ECO:0000313" key="3">
    <source>
        <dbReference type="EMBL" id="KEF40344.1"/>
    </source>
</evidence>
<feature type="compositionally biased region" description="Low complexity" evidence="2">
    <location>
        <begin position="236"/>
        <end position="249"/>
    </location>
</feature>
<feature type="region of interest" description="Disordered" evidence="2">
    <location>
        <begin position="959"/>
        <end position="982"/>
    </location>
</feature>
<feature type="region of interest" description="Disordered" evidence="2">
    <location>
        <begin position="1041"/>
        <end position="1077"/>
    </location>
</feature>
<feature type="compositionally biased region" description="Low complexity" evidence="2">
    <location>
        <begin position="724"/>
        <end position="737"/>
    </location>
</feature>
<feature type="compositionally biased region" description="Low complexity" evidence="2">
    <location>
        <begin position="591"/>
        <end position="604"/>
    </location>
</feature>
<feature type="compositionally biased region" description="Polar residues" evidence="2">
    <location>
        <begin position="447"/>
        <end position="459"/>
    </location>
</feature>
<feature type="region of interest" description="Disordered" evidence="2">
    <location>
        <begin position="553"/>
        <end position="611"/>
    </location>
</feature>
<proteinExistence type="predicted"/>
<feature type="coiled-coil region" evidence="1">
    <location>
        <begin position="1338"/>
        <end position="1376"/>
    </location>
</feature>
<feature type="compositionally biased region" description="Low complexity" evidence="2">
    <location>
        <begin position="1179"/>
        <end position="1193"/>
    </location>
</feature>
<feature type="compositionally biased region" description="Polar residues" evidence="2">
    <location>
        <begin position="1151"/>
        <end position="1166"/>
    </location>
</feature>
<feature type="compositionally biased region" description="Polar residues" evidence="2">
    <location>
        <begin position="959"/>
        <end position="980"/>
    </location>
</feature>
<feature type="compositionally biased region" description="Low complexity" evidence="2">
    <location>
        <begin position="561"/>
        <end position="573"/>
    </location>
</feature>
<evidence type="ECO:0000256" key="1">
    <source>
        <dbReference type="SAM" id="Coils"/>
    </source>
</evidence>
<feature type="compositionally biased region" description="Low complexity" evidence="2">
    <location>
        <begin position="1062"/>
        <end position="1077"/>
    </location>
</feature>
<dbReference type="Proteomes" id="UP000027936">
    <property type="component" value="Unassembled WGS sequence"/>
</dbReference>
<reference evidence="3 4" key="1">
    <citation type="submission" date="2014-04" db="EMBL/GenBank/DDBJ databases">
        <title>Draft genome sequence of Bacillus azotoformans MEV2011, a (co-) denitrifying strain unable to grow in the presence of oxygen.</title>
        <authorList>
            <person name="Nielsen M."/>
            <person name="Schreiber L."/>
            <person name="Finster K."/>
            <person name="Schramm A."/>
        </authorList>
    </citation>
    <scope>NUCLEOTIDE SEQUENCE [LARGE SCALE GENOMIC DNA]</scope>
    <source>
        <strain evidence="3 4">MEV2011</strain>
    </source>
</reference>
<feature type="compositionally biased region" description="Low complexity" evidence="2">
    <location>
        <begin position="857"/>
        <end position="868"/>
    </location>
</feature>
<sequence>MQINNQYSANQLQPTDRPLELKQGELYNAQIKERVSDTEAVIQIRGKEVKAIFEGKMPAEDRVTVQVTGQKDQAIAVKTVSTDVPKTSSTQVQQAQMPSDIKLLQNVGITEKDTLELKQSVQVLLNKGIPVTKEAVQELRDFFEKAQGSTAAKLDTVKALANKKLEVTQSHLRPIHEALHGRPLNEVLTDLAKEIDPEFDLAKNEQKDALHRQTQQNVENLQKQTVETTSKEVKAEGTTAPATASTTKAEQTGTQSVSKDKDLVDLLQKNRDFVEKAPELKRAIEKVRAEIVKNPAVDRELAQKVEKAAYEAEKLQSIGKERLVQALKDAEEQLVKRHQQRQENLRATVSQNKGAEGSALREATPREIVKAVKEHVSKTPSLQRSIETVQKQIVDNPKIPEAVVTKVKQAVEEAGRLQQQGRITAGKETLVNILNSVEADSEALESMNKNQQQVKQGESQPAKINPQQVTNSEHEPRTSEVVKQVKAEVQREPNLQRIVEKVRDQVINNPKIDGEIAQKVEKAVIEARQLQQIGRESMGRERLTQALTQAENELNQMESRQQPQQARVEQPQPDARPKGQAQTNEARTNDVKVAQAQQPTQAVQRINEQPASEIVKQAREDVQRDPDLQRAIEKVREQVVNNPKVDAEVARKVEKAVIEARQLQQIGRESMGRERLTQALTQAENELNQMESRQQPQQARVEQPQPDARPKGQAQTNEARTNDVKVAQAQQPTQAVQRINEQPASEIVKQTKEEVQRDPNLQRAIEKVRGQIVNNPKLDVEVAQKVEKAVNEARQLQQIDREPMGRERLVQALTQAENELKQMELRQQSQSARIEQPQPDARPKGEAQTNETRTNDVKVAQAQQQPLQAVQRINEQPASEIVKQAKEDVQRDPNLQRAIEKVREQVVNNPKVDVEVAKKIDKAVNEAQQLQQIGREDMGRERLTQALTQAENELNQIESRQQQQVKEEPTQTMQKTNEQPASKIVKQAKEEVQRDPNLQRAIEKVRDQVVNNPKIDVEVAKKIDKAVNEAHQLQQIGRETMGREHLSRALAQAESELKQTETRQQQQQNNNQNQTEQRAIETIKQIKEAVQNEPNIQRAIDVVRDLLKNNKDIDPKIINTIEKMTNQASQLDQVSRERISKILDQAVDQIKQSNTATAENTKTQSPDLPDENSTKIKPDQQQSQQKQTAQQETNQKLSQILANLLNQEQTTENQKPSPSAQLNEALKQIQKESNLDQAFAQIRKELLSNPNLDLNTIEKIEKAMERSTQLLEKGRELGARQQITNALNEIEQELTKMEPKQLNQPTDQQKGIQDELIKQFDQNEEFQTLPLQAKNILVTKVTQKLAQATHDFRELKREVTKNLDTVERLINTFKKNAYPQAKQMLETTIGKLDNAILKSDMMLFTDMKTEKQLMQASSQLADAKKLLAKGNHTEAAKIVHDIKTLLDKINFKPSEQKVMHFVSKETTNLEQIQKPPTQQLLNQFDETARSYVRQEPSARQMFEMVRSLGLNHDSDLAKSLVFQKGGESPFQQGQGQQGQQNLQQQENLKAVLMKLTQTGGDEASTRIAQQAEQALNNLTGQQLLSKSDSGNSLQSMFFTLPLLLGEKPENLQVFVNSKKEGQQVDWENCNLYFLIETKRLGDVGIMLTSTDRNLSITIKNDKPGFKQKMEPIAAITKEKLQEVGYSINSINFTRMTLINSPTAQNQQRDNINKPEHETQMRPVFTEKGMDFKI</sequence>